<dbReference type="InterPro" id="IPR000620">
    <property type="entry name" value="EamA_dom"/>
</dbReference>
<evidence type="ECO:0000256" key="5">
    <source>
        <dbReference type="SAM" id="MobiDB-lite"/>
    </source>
</evidence>
<dbReference type="STRING" id="947166.A0A1D1VV20"/>
<keyword evidence="2 6" id="KW-0812">Transmembrane</keyword>
<feature type="transmembrane region" description="Helical" evidence="6">
    <location>
        <begin position="237"/>
        <end position="257"/>
    </location>
</feature>
<feature type="transmembrane region" description="Helical" evidence="6">
    <location>
        <begin position="177"/>
        <end position="196"/>
    </location>
</feature>
<dbReference type="Gene3D" id="1.10.3730.20">
    <property type="match status" value="1"/>
</dbReference>
<dbReference type="Pfam" id="PF00892">
    <property type="entry name" value="EamA"/>
    <property type="match status" value="1"/>
</dbReference>
<dbReference type="InterPro" id="IPR037185">
    <property type="entry name" value="EmrE-like"/>
</dbReference>
<feature type="region of interest" description="Disordered" evidence="5">
    <location>
        <begin position="73"/>
        <end position="101"/>
    </location>
</feature>
<evidence type="ECO:0000313" key="8">
    <source>
        <dbReference type="EMBL" id="GAV02834.1"/>
    </source>
</evidence>
<feature type="transmembrane region" description="Helical" evidence="6">
    <location>
        <begin position="208"/>
        <end position="225"/>
    </location>
</feature>
<evidence type="ECO:0000256" key="2">
    <source>
        <dbReference type="ARBA" id="ARBA00022692"/>
    </source>
</evidence>
<dbReference type="SUPFAM" id="SSF103481">
    <property type="entry name" value="Multidrug resistance efflux transporter EmrE"/>
    <property type="match status" value="2"/>
</dbReference>
<dbReference type="EMBL" id="BDGG01000008">
    <property type="protein sequence ID" value="GAV02834.1"/>
    <property type="molecule type" value="Genomic_DNA"/>
</dbReference>
<feature type="transmembrane region" description="Helical" evidence="6">
    <location>
        <begin position="113"/>
        <end position="133"/>
    </location>
</feature>
<dbReference type="AlphaFoldDB" id="A0A1D1VV20"/>
<keyword evidence="9" id="KW-1185">Reference proteome</keyword>
<evidence type="ECO:0000313" key="9">
    <source>
        <dbReference type="Proteomes" id="UP000186922"/>
    </source>
</evidence>
<feature type="compositionally biased region" description="Polar residues" evidence="5">
    <location>
        <begin position="79"/>
        <end position="101"/>
    </location>
</feature>
<comment type="caution">
    <text evidence="8">The sequence shown here is derived from an EMBL/GenBank/DDBJ whole genome shotgun (WGS) entry which is preliminary data.</text>
</comment>
<comment type="subcellular location">
    <subcellularLocation>
        <location evidence="1">Membrane</location>
        <topology evidence="1">Multi-pass membrane protein</topology>
    </subcellularLocation>
</comment>
<evidence type="ECO:0000256" key="6">
    <source>
        <dbReference type="SAM" id="Phobius"/>
    </source>
</evidence>
<proteinExistence type="predicted"/>
<dbReference type="PANTHER" id="PTHR22911:SF6">
    <property type="entry name" value="SOLUTE CARRIER FAMILY 35 MEMBER G1"/>
    <property type="match status" value="1"/>
</dbReference>
<reference evidence="8 9" key="1">
    <citation type="journal article" date="2016" name="Nat. Commun.">
        <title>Extremotolerant tardigrade genome and improved radiotolerance of human cultured cells by tardigrade-unique protein.</title>
        <authorList>
            <person name="Hashimoto T."/>
            <person name="Horikawa D.D."/>
            <person name="Saito Y."/>
            <person name="Kuwahara H."/>
            <person name="Kozuka-Hata H."/>
            <person name="Shin-I T."/>
            <person name="Minakuchi Y."/>
            <person name="Ohishi K."/>
            <person name="Motoyama A."/>
            <person name="Aizu T."/>
            <person name="Enomoto A."/>
            <person name="Kondo K."/>
            <person name="Tanaka S."/>
            <person name="Hara Y."/>
            <person name="Koshikawa S."/>
            <person name="Sagara H."/>
            <person name="Miura T."/>
            <person name="Yokobori S."/>
            <person name="Miyagawa K."/>
            <person name="Suzuki Y."/>
            <person name="Kubo T."/>
            <person name="Oyama M."/>
            <person name="Kohara Y."/>
            <person name="Fujiyama A."/>
            <person name="Arakawa K."/>
            <person name="Katayama T."/>
            <person name="Toyoda A."/>
            <person name="Kunieda T."/>
        </authorList>
    </citation>
    <scope>NUCLEOTIDE SEQUENCE [LARGE SCALE GENOMIC DNA]</scope>
    <source>
        <strain evidence="8 9">YOKOZUNA-1</strain>
    </source>
</reference>
<evidence type="ECO:0000256" key="3">
    <source>
        <dbReference type="ARBA" id="ARBA00022989"/>
    </source>
</evidence>
<sequence length="450" mass="48928">MSTRNRRATCPTLYPSLGRDEGGMEPRVVFDIESKITAKPPTHTQASRRLSATSMMILSSDPEVPLKSIEEAAEVDPDSSVNSLENPTSLELTSSDSPNSASTRKYCTSLGRFAGILLGLFSGFTNSLIGLLVKLADTRGVFEISTYRFGVMLIPPTLLLIYNRLNPLEWKLIKTAGWLLFLRGSLGAAAEFARYFALKKLPLADASVIMYSSPVFVAVFGRIFLKEPFRWSHAISIIVTLTGCILVSRPPAIFGSVAAESSADWYGKIWGYVSALGSAMFAASAYVAVRYMKDLNSHIVLFHMGVVGVASSAITAGALKEFGPLSDPKEIGGLFGVGLLSWLKNETMVRALQLESAGLIALLRTGDIVWAFIWQIAIFRTAPHYLSIIGAVLVVACVSFLSISESLKKLPADSKVRHFVENLIKHLKGAKNRIFVNPPKETASTAIFVK</sequence>
<feature type="transmembrane region" description="Helical" evidence="6">
    <location>
        <begin position="269"/>
        <end position="288"/>
    </location>
</feature>
<dbReference type="PANTHER" id="PTHR22911">
    <property type="entry name" value="ACYL-MALONYL CONDENSING ENZYME-RELATED"/>
    <property type="match status" value="1"/>
</dbReference>
<evidence type="ECO:0000259" key="7">
    <source>
        <dbReference type="Pfam" id="PF00892"/>
    </source>
</evidence>
<feature type="domain" description="EamA" evidence="7">
    <location>
        <begin position="114"/>
        <end position="248"/>
    </location>
</feature>
<gene>
    <name evidence="8" type="primary">RvY_13350-1</name>
    <name evidence="8" type="synonym">RvY_13350.1</name>
    <name evidence="8" type="ORF">RvY_13350</name>
</gene>
<keyword evidence="4 6" id="KW-0472">Membrane</keyword>
<evidence type="ECO:0000256" key="1">
    <source>
        <dbReference type="ARBA" id="ARBA00004141"/>
    </source>
</evidence>
<dbReference type="GO" id="GO:0016020">
    <property type="term" value="C:membrane"/>
    <property type="evidence" value="ECO:0007669"/>
    <property type="project" value="UniProtKB-SubCell"/>
</dbReference>
<name>A0A1D1VV20_RAMVA</name>
<evidence type="ECO:0000256" key="4">
    <source>
        <dbReference type="ARBA" id="ARBA00023136"/>
    </source>
</evidence>
<dbReference type="OrthoDB" id="306876at2759"/>
<organism evidence="8 9">
    <name type="scientific">Ramazzottius varieornatus</name>
    <name type="common">Water bear</name>
    <name type="synonym">Tardigrade</name>
    <dbReference type="NCBI Taxonomy" id="947166"/>
    <lineage>
        <taxon>Eukaryota</taxon>
        <taxon>Metazoa</taxon>
        <taxon>Ecdysozoa</taxon>
        <taxon>Tardigrada</taxon>
        <taxon>Eutardigrada</taxon>
        <taxon>Parachela</taxon>
        <taxon>Hypsibioidea</taxon>
        <taxon>Ramazzottiidae</taxon>
        <taxon>Ramazzottius</taxon>
    </lineage>
</organism>
<feature type="transmembrane region" description="Helical" evidence="6">
    <location>
        <begin position="300"/>
        <end position="319"/>
    </location>
</feature>
<feature type="transmembrane region" description="Helical" evidence="6">
    <location>
        <begin position="385"/>
        <end position="403"/>
    </location>
</feature>
<accession>A0A1D1VV20</accession>
<feature type="transmembrane region" description="Helical" evidence="6">
    <location>
        <begin position="145"/>
        <end position="165"/>
    </location>
</feature>
<feature type="region of interest" description="Disordered" evidence="5">
    <location>
        <begin position="1"/>
        <end position="20"/>
    </location>
</feature>
<keyword evidence="3 6" id="KW-1133">Transmembrane helix</keyword>
<protein>
    <recommendedName>
        <fullName evidence="7">EamA domain-containing protein</fullName>
    </recommendedName>
</protein>
<dbReference type="Proteomes" id="UP000186922">
    <property type="component" value="Unassembled WGS sequence"/>
</dbReference>